<dbReference type="EMBL" id="JBHTAR010000011">
    <property type="protein sequence ID" value="MFC7199658.1"/>
    <property type="molecule type" value="Genomic_DNA"/>
</dbReference>
<comment type="caution">
    <text evidence="1">The sequence shown here is derived from an EMBL/GenBank/DDBJ whole genome shotgun (WGS) entry which is preliminary data.</text>
</comment>
<accession>A0ABD5Z3S5</accession>
<reference evidence="1 2" key="1">
    <citation type="journal article" date="2019" name="Int. J. Syst. Evol. Microbiol.">
        <title>The Global Catalogue of Microorganisms (GCM) 10K type strain sequencing project: providing services to taxonomists for standard genome sequencing and annotation.</title>
        <authorList>
            <consortium name="The Broad Institute Genomics Platform"/>
            <consortium name="The Broad Institute Genome Sequencing Center for Infectious Disease"/>
            <person name="Wu L."/>
            <person name="Ma J."/>
        </authorList>
    </citation>
    <scope>NUCLEOTIDE SEQUENCE [LARGE SCALE GENOMIC DNA]</scope>
    <source>
        <strain evidence="1 2">XZGYJ-43</strain>
    </source>
</reference>
<dbReference type="AlphaFoldDB" id="A0ABD5Z3S5"/>
<dbReference type="RefSeq" id="WP_279529586.1">
    <property type="nucleotide sequence ID" value="NZ_CP122312.1"/>
</dbReference>
<keyword evidence="2" id="KW-1185">Reference proteome</keyword>
<evidence type="ECO:0000313" key="1">
    <source>
        <dbReference type="EMBL" id="MFC7199658.1"/>
    </source>
</evidence>
<protein>
    <recommendedName>
        <fullName evidence="3">Halobacterial output domain-containing protein</fullName>
    </recommendedName>
</protein>
<organism evidence="1 2">
    <name type="scientific">Halospeciosus flavus</name>
    <dbReference type="NCBI Taxonomy" id="3032283"/>
    <lineage>
        <taxon>Archaea</taxon>
        <taxon>Methanobacteriati</taxon>
        <taxon>Methanobacteriota</taxon>
        <taxon>Stenosarchaea group</taxon>
        <taxon>Halobacteria</taxon>
        <taxon>Halobacteriales</taxon>
        <taxon>Halobacteriaceae</taxon>
        <taxon>Halospeciosus</taxon>
    </lineage>
</organism>
<evidence type="ECO:0008006" key="3">
    <source>
        <dbReference type="Google" id="ProtNLM"/>
    </source>
</evidence>
<evidence type="ECO:0000313" key="2">
    <source>
        <dbReference type="Proteomes" id="UP001596447"/>
    </source>
</evidence>
<gene>
    <name evidence="1" type="ORF">ACFQJ9_09570</name>
</gene>
<dbReference type="Proteomes" id="UP001596447">
    <property type="component" value="Unassembled WGS sequence"/>
</dbReference>
<sequence>MANRELQSIELAEEKLLISYELQGETSVEEGLLSAFGALDFDLETRNPPLASFVNSDALNRLEWDNPHHEVHTQVWGHPVRILADRIEIFSTE</sequence>
<proteinExistence type="predicted"/>
<name>A0ABD5Z3S5_9EURY</name>